<gene>
    <name evidence="11" type="ORF">E5163_04050</name>
</gene>
<dbReference type="InterPro" id="IPR006439">
    <property type="entry name" value="HAD-SF_hydro_IA"/>
</dbReference>
<dbReference type="EMBL" id="SRXW01000001">
    <property type="protein sequence ID" value="TGY90306.1"/>
    <property type="molecule type" value="Genomic_DNA"/>
</dbReference>
<dbReference type="GO" id="GO:0005737">
    <property type="term" value="C:cytoplasm"/>
    <property type="evidence" value="ECO:0007669"/>
    <property type="project" value="UniProtKB-SubCell"/>
</dbReference>
<dbReference type="PANTHER" id="PTHR42891">
    <property type="entry name" value="D-GLYCERO-BETA-D-MANNO-HEPTOSE-1,7-BISPHOSPHATE 7-PHOSPHATASE"/>
    <property type="match status" value="1"/>
</dbReference>
<dbReference type="InterPro" id="IPR006549">
    <property type="entry name" value="HAD-SF_hydro_IIIA"/>
</dbReference>
<evidence type="ECO:0000256" key="9">
    <source>
        <dbReference type="PIRSR" id="PIRSR004682-3"/>
    </source>
</evidence>
<evidence type="ECO:0000256" key="1">
    <source>
        <dbReference type="ARBA" id="ARBA00004496"/>
    </source>
</evidence>
<dbReference type="NCBIfam" id="TIGR01549">
    <property type="entry name" value="HAD-SF-IA-v1"/>
    <property type="match status" value="1"/>
</dbReference>
<dbReference type="RefSeq" id="WP_135994804.1">
    <property type="nucleotide sequence ID" value="NZ_CP071057.1"/>
</dbReference>
<keyword evidence="12" id="KW-1185">Reference proteome</keyword>
<dbReference type="InterPro" id="IPR036412">
    <property type="entry name" value="HAD-like_sf"/>
</dbReference>
<evidence type="ECO:0000313" key="12">
    <source>
        <dbReference type="Proteomes" id="UP000308054"/>
    </source>
</evidence>
<feature type="binding site" evidence="10">
    <location>
        <position position="136"/>
    </location>
    <ligand>
        <name>Mg(2+)</name>
        <dbReference type="ChEBI" id="CHEBI:18420"/>
    </ligand>
</feature>
<evidence type="ECO:0000313" key="11">
    <source>
        <dbReference type="EMBL" id="TGY90306.1"/>
    </source>
</evidence>
<dbReference type="EC" id="3.1.3.-" evidence="7"/>
<dbReference type="Gene3D" id="3.40.50.1000">
    <property type="entry name" value="HAD superfamily/HAD-like"/>
    <property type="match status" value="1"/>
</dbReference>
<dbReference type="AlphaFoldDB" id="A0A4S2H3Y6"/>
<dbReference type="Proteomes" id="UP000308054">
    <property type="component" value="Unassembled WGS sequence"/>
</dbReference>
<keyword evidence="3 10" id="KW-0479">Metal-binding</keyword>
<comment type="caution">
    <text evidence="11">The sequence shown here is derived from an EMBL/GenBank/DDBJ whole genome shotgun (WGS) entry which is preliminary data.</text>
</comment>
<feature type="site" description="Contributes to substrate recognition" evidence="9">
    <location>
        <position position="110"/>
    </location>
</feature>
<comment type="cofactor">
    <cofactor evidence="10">
        <name>Zn(2+)</name>
        <dbReference type="ChEBI" id="CHEBI:29105"/>
    </cofactor>
</comment>
<evidence type="ECO:0000256" key="3">
    <source>
        <dbReference type="ARBA" id="ARBA00022723"/>
    </source>
</evidence>
<organism evidence="11 12">
    <name type="scientific">Marinicauda algicola</name>
    <dbReference type="NCBI Taxonomy" id="2029849"/>
    <lineage>
        <taxon>Bacteria</taxon>
        <taxon>Pseudomonadati</taxon>
        <taxon>Pseudomonadota</taxon>
        <taxon>Alphaproteobacteria</taxon>
        <taxon>Maricaulales</taxon>
        <taxon>Maricaulaceae</taxon>
        <taxon>Marinicauda</taxon>
    </lineage>
</organism>
<keyword evidence="2 7" id="KW-0963">Cytoplasm</keyword>
<keyword evidence="5 7" id="KW-0119">Carbohydrate metabolism</keyword>
<keyword evidence="10" id="KW-0460">Magnesium</keyword>
<evidence type="ECO:0000256" key="5">
    <source>
        <dbReference type="ARBA" id="ARBA00023277"/>
    </source>
</evidence>
<feature type="active site" description="Nucleophile" evidence="8">
    <location>
        <position position="10"/>
    </location>
</feature>
<keyword evidence="10" id="KW-0862">Zinc</keyword>
<dbReference type="SUPFAM" id="SSF56784">
    <property type="entry name" value="HAD-like"/>
    <property type="match status" value="1"/>
</dbReference>
<evidence type="ECO:0000256" key="10">
    <source>
        <dbReference type="PIRSR" id="PIRSR004682-4"/>
    </source>
</evidence>
<protein>
    <recommendedName>
        <fullName evidence="6 7">D,D-heptose 1,7-bisphosphate phosphatase</fullName>
        <ecNumber evidence="7">3.1.3.-</ecNumber>
    </recommendedName>
</protein>
<accession>A0A4S2H3Y6</accession>
<sequence>MTGRSAIFLDRDGVLNVDHGYTHDPASLQWQPGAREAMALIKQAGYLAIVVTNQAGIGRGYYTEAQMHAFHEAMNRDLARHGCAIDAFYFCAYHPEASRPEFRHRDHPDRKPNPGMILKAIADWGIDPARSLLIGDRDTDVTAARRAGVAGHIYQGGRLDDLIRGLLPGRPASGSGR</sequence>
<feature type="site" description="Stabilizes the phosphoryl group" evidence="9">
    <location>
        <position position="111"/>
    </location>
</feature>
<keyword evidence="4 7" id="KW-0378">Hydrolase</keyword>
<feature type="site" description="Stabilizes the phosphoryl group" evidence="9">
    <location>
        <position position="52"/>
    </location>
</feature>
<dbReference type="GO" id="GO:0005975">
    <property type="term" value="P:carbohydrate metabolic process"/>
    <property type="evidence" value="ECO:0007669"/>
    <property type="project" value="InterPro"/>
</dbReference>
<comment type="similarity">
    <text evidence="7">Belongs to the gmhB family.</text>
</comment>
<dbReference type="GO" id="GO:0046872">
    <property type="term" value="F:metal ion binding"/>
    <property type="evidence" value="ECO:0007669"/>
    <property type="project" value="UniProtKB-KW"/>
</dbReference>
<dbReference type="GO" id="GO:0016791">
    <property type="term" value="F:phosphatase activity"/>
    <property type="evidence" value="ECO:0007669"/>
    <property type="project" value="InterPro"/>
</dbReference>
<evidence type="ECO:0000256" key="4">
    <source>
        <dbReference type="ARBA" id="ARBA00022801"/>
    </source>
</evidence>
<proteinExistence type="inferred from homology"/>
<feature type="binding site" evidence="10">
    <location>
        <position position="10"/>
    </location>
    <ligand>
        <name>Mg(2+)</name>
        <dbReference type="ChEBI" id="CHEBI:18420"/>
    </ligand>
</feature>
<comment type="subcellular location">
    <subcellularLocation>
        <location evidence="1 7">Cytoplasm</location>
    </subcellularLocation>
</comment>
<evidence type="ECO:0000256" key="7">
    <source>
        <dbReference type="PIRNR" id="PIRNR004682"/>
    </source>
</evidence>
<dbReference type="PANTHER" id="PTHR42891:SF1">
    <property type="entry name" value="D-GLYCERO-BETA-D-MANNO-HEPTOSE-1,7-BISPHOSPHATE 7-PHOSPHATASE"/>
    <property type="match status" value="1"/>
</dbReference>
<feature type="active site" description="Proton donor" evidence="8">
    <location>
        <position position="12"/>
    </location>
</feature>
<dbReference type="NCBIfam" id="TIGR01656">
    <property type="entry name" value="Histidinol-ppas"/>
    <property type="match status" value="1"/>
</dbReference>
<evidence type="ECO:0000256" key="6">
    <source>
        <dbReference type="ARBA" id="ARBA00031828"/>
    </source>
</evidence>
<comment type="cofactor">
    <cofactor evidence="10">
        <name>Mg(2+)</name>
        <dbReference type="ChEBI" id="CHEBI:18420"/>
    </cofactor>
</comment>
<dbReference type="PIRSF" id="PIRSF004682">
    <property type="entry name" value="GmhB"/>
    <property type="match status" value="1"/>
</dbReference>
<dbReference type="Pfam" id="PF13242">
    <property type="entry name" value="Hydrolase_like"/>
    <property type="match status" value="1"/>
</dbReference>
<feature type="binding site" evidence="10">
    <location>
        <position position="12"/>
    </location>
    <ligand>
        <name>Mg(2+)</name>
        <dbReference type="ChEBI" id="CHEBI:18420"/>
    </ligand>
</feature>
<dbReference type="NCBIfam" id="TIGR01662">
    <property type="entry name" value="HAD-SF-IIIA"/>
    <property type="match status" value="1"/>
</dbReference>
<name>A0A4S2H3Y6_9PROT</name>
<reference evidence="11 12" key="1">
    <citation type="journal article" date="2017" name="Int. J. Syst. Evol. Microbiol.">
        <title>Marinicauda algicola sp. nov., isolated from a marine red alga Rhodosorus marinus.</title>
        <authorList>
            <person name="Jeong S.E."/>
            <person name="Jeon S.H."/>
            <person name="Chun B.H."/>
            <person name="Kim D.W."/>
            <person name="Jeon C.O."/>
        </authorList>
    </citation>
    <scope>NUCLEOTIDE SEQUENCE [LARGE SCALE GENOMIC DNA]</scope>
    <source>
        <strain evidence="11 12">JCM 31718</strain>
    </source>
</reference>
<dbReference type="InterPro" id="IPR004446">
    <property type="entry name" value="Heptose_bisP_phosphatase"/>
</dbReference>
<dbReference type="CDD" id="cd07503">
    <property type="entry name" value="HAD_HisB-N"/>
    <property type="match status" value="1"/>
</dbReference>
<evidence type="ECO:0000256" key="2">
    <source>
        <dbReference type="ARBA" id="ARBA00022490"/>
    </source>
</evidence>
<dbReference type="InterPro" id="IPR023214">
    <property type="entry name" value="HAD_sf"/>
</dbReference>
<dbReference type="InterPro" id="IPR006543">
    <property type="entry name" value="Histidinol-phos"/>
</dbReference>
<feature type="binding site" evidence="10">
    <location>
        <position position="91"/>
    </location>
    <ligand>
        <name>Zn(2+)</name>
        <dbReference type="ChEBI" id="CHEBI:29105"/>
    </ligand>
</feature>
<dbReference type="OrthoDB" id="9814110at2"/>
<evidence type="ECO:0000256" key="8">
    <source>
        <dbReference type="PIRSR" id="PIRSR004682-1"/>
    </source>
</evidence>